<sequence>MRMKGDGMVKDGNVVHGVSACVVPANAETVPEELTSFTAQASCGEICSPVEDIQGLKHEATPVVERQSTKEVAKDTSDNLYSESEVFDGNELGHPACGSLMTVKFPLCTDFKQLNLSLQNTLTPKKAHLIKQIFGKYGDITEGSILKSIEAKRAFLQLVAEVLELLDTHSVDTIGSNEIQVIQKWTDDAAAVGFHVEWLQHRIKKIVTISKYQHCLMRLNEISERVNAAKIALWEMELQQMILKEDADSMKTEMDRQDLCRSNLCEGLF</sequence>
<reference evidence="2" key="1">
    <citation type="journal article" date="2018" name="Gigascience">
        <title>Genome assembly of the Pink Ipe (Handroanthus impetiginosus, Bignoniaceae), a highly valued, ecologically keystone Neotropical timber forest tree.</title>
        <authorList>
            <person name="Silva-Junior O.B."/>
            <person name="Grattapaglia D."/>
            <person name="Novaes E."/>
            <person name="Collevatti R.G."/>
        </authorList>
    </citation>
    <scope>NUCLEOTIDE SEQUENCE [LARGE SCALE GENOMIC DNA]</scope>
    <source>
        <strain evidence="2">cv. UFG-1</strain>
    </source>
</reference>
<evidence type="ECO:0000313" key="2">
    <source>
        <dbReference type="Proteomes" id="UP000231279"/>
    </source>
</evidence>
<dbReference type="Pfam" id="PF05278">
    <property type="entry name" value="PEARLI-4"/>
    <property type="match status" value="1"/>
</dbReference>
<dbReference type="EMBL" id="NKXS01000859">
    <property type="protein sequence ID" value="PIN21916.1"/>
    <property type="molecule type" value="Genomic_DNA"/>
</dbReference>
<dbReference type="PANTHER" id="PTHR35358">
    <property type="entry name" value="OS06G0711100 PROTEIN"/>
    <property type="match status" value="1"/>
</dbReference>
<keyword evidence="2" id="KW-1185">Reference proteome</keyword>
<dbReference type="InterPro" id="IPR007942">
    <property type="entry name" value="PLipase-like"/>
</dbReference>
<accession>A0A2G9HWM1</accession>
<proteinExistence type="predicted"/>
<comment type="caution">
    <text evidence="1">The sequence shown here is derived from an EMBL/GenBank/DDBJ whole genome shotgun (WGS) entry which is preliminary data.</text>
</comment>
<dbReference type="Proteomes" id="UP000231279">
    <property type="component" value="Unassembled WGS sequence"/>
</dbReference>
<dbReference type="OrthoDB" id="1096033at2759"/>
<organism evidence="1 2">
    <name type="scientific">Handroanthus impetiginosus</name>
    <dbReference type="NCBI Taxonomy" id="429701"/>
    <lineage>
        <taxon>Eukaryota</taxon>
        <taxon>Viridiplantae</taxon>
        <taxon>Streptophyta</taxon>
        <taxon>Embryophyta</taxon>
        <taxon>Tracheophyta</taxon>
        <taxon>Spermatophyta</taxon>
        <taxon>Magnoliopsida</taxon>
        <taxon>eudicotyledons</taxon>
        <taxon>Gunneridae</taxon>
        <taxon>Pentapetalae</taxon>
        <taxon>asterids</taxon>
        <taxon>lamiids</taxon>
        <taxon>Lamiales</taxon>
        <taxon>Bignoniaceae</taxon>
        <taxon>Crescentiina</taxon>
        <taxon>Tabebuia alliance</taxon>
        <taxon>Handroanthus</taxon>
    </lineage>
</organism>
<evidence type="ECO:0000313" key="1">
    <source>
        <dbReference type="EMBL" id="PIN21916.1"/>
    </source>
</evidence>
<protein>
    <submittedName>
        <fullName evidence="1">Uncharacterized protein</fullName>
    </submittedName>
</protein>
<gene>
    <name evidence="1" type="ORF">CDL12_05370</name>
</gene>
<dbReference type="PANTHER" id="PTHR35358:SF7">
    <property type="entry name" value="EXPRESSED PROTEIN"/>
    <property type="match status" value="1"/>
</dbReference>
<dbReference type="AlphaFoldDB" id="A0A2G9HWM1"/>
<name>A0A2G9HWM1_9LAMI</name>